<evidence type="ECO:0000256" key="1">
    <source>
        <dbReference type="ARBA" id="ARBA00022441"/>
    </source>
</evidence>
<keyword evidence="2" id="KW-0677">Repeat</keyword>
<sequence>MGSCLQAFLRQRSREYESPSKNNDCEGSSLSDSQKTIADQKEEDEPISAKEKKQRKENNVFKTRRYITVEEKRIREWEEQKNCDIEITYGEFRTNAHNEVLSNVSDYFKANFEFNKHERNVSLQEEFVFPDSLRDIIHFAYTGILVINTDRLEDVIATASYLQVKFIVDECEKGLINNIDDSSFISVLAFAIRFDLSNLIDAVILCLSENFETLVGQNALCSLSHHELKFLLMNENLSVFRKGIPVDNPELHILDAIGKTLTANQVDDKAYVEDILSVIRFSEIPKRNLSNLYYNYPAFQALSESDFFSYLENKVLPKRTFSKSIKDLENSKACAKNPHRKLPDQFKLVRYFEDILDINDRPIKIGLWITRWEGYIDIGGIQIKYKSGKSVLHGVRPTARHSILSEHEFELDEDEVITNINLRAGILLNSISFDTNYGRTYGPYGSNGGYPSSSSPSQKRGYFHSFQGIVVKGRYDHYIANIECAWVVFKTDKADYNISSSKSSKPKDFFSIIRFRGDTEWDNTSLDSLGSVDA</sequence>
<dbReference type="Gene3D" id="1.25.40.420">
    <property type="match status" value="1"/>
</dbReference>
<dbReference type="PANTHER" id="PTHR45632:SF3">
    <property type="entry name" value="KELCH-LIKE PROTEIN 32"/>
    <property type="match status" value="1"/>
</dbReference>
<dbReference type="PROSITE" id="PS50097">
    <property type="entry name" value="BTB"/>
    <property type="match status" value="1"/>
</dbReference>
<feature type="region of interest" description="Disordered" evidence="3">
    <location>
        <begin position="13"/>
        <end position="56"/>
    </location>
</feature>
<dbReference type="Gene3D" id="3.30.710.10">
    <property type="entry name" value="Potassium Channel Kv1.1, Chain A"/>
    <property type="match status" value="1"/>
</dbReference>
<evidence type="ECO:0000256" key="2">
    <source>
        <dbReference type="ARBA" id="ARBA00022737"/>
    </source>
</evidence>
<dbReference type="SMART" id="SM00225">
    <property type="entry name" value="BTB"/>
    <property type="match status" value="1"/>
</dbReference>
<evidence type="ECO:0000313" key="5">
    <source>
        <dbReference type="EMBL" id="CAG2195185.1"/>
    </source>
</evidence>
<keyword evidence="6" id="KW-1185">Reference proteome</keyword>
<dbReference type="PANTHER" id="PTHR45632">
    <property type="entry name" value="LD33804P"/>
    <property type="match status" value="1"/>
</dbReference>
<accession>A0A8S3QL36</accession>
<dbReference type="Pfam" id="PF00651">
    <property type="entry name" value="BTB"/>
    <property type="match status" value="1"/>
</dbReference>
<feature type="compositionally biased region" description="Basic and acidic residues" evidence="3">
    <location>
        <begin position="47"/>
        <end position="56"/>
    </location>
</feature>
<dbReference type="InterPro" id="IPR000210">
    <property type="entry name" value="BTB/POZ_dom"/>
</dbReference>
<gene>
    <name evidence="5" type="ORF">MEDL_10183</name>
</gene>
<dbReference type="EMBL" id="CAJPWZ010000510">
    <property type="protein sequence ID" value="CAG2195185.1"/>
    <property type="molecule type" value="Genomic_DNA"/>
</dbReference>
<dbReference type="Proteomes" id="UP000683360">
    <property type="component" value="Unassembled WGS sequence"/>
</dbReference>
<dbReference type="InterPro" id="IPR011333">
    <property type="entry name" value="SKP1/BTB/POZ_sf"/>
</dbReference>
<dbReference type="Pfam" id="PF07707">
    <property type="entry name" value="BACK"/>
    <property type="match status" value="1"/>
</dbReference>
<keyword evidence="1" id="KW-0880">Kelch repeat</keyword>
<proteinExistence type="predicted"/>
<name>A0A8S3QL36_MYTED</name>
<feature type="domain" description="BTB" evidence="4">
    <location>
        <begin position="83"/>
        <end position="149"/>
    </location>
</feature>
<dbReference type="SMART" id="SM00875">
    <property type="entry name" value="BACK"/>
    <property type="match status" value="1"/>
</dbReference>
<evidence type="ECO:0000259" key="4">
    <source>
        <dbReference type="PROSITE" id="PS50097"/>
    </source>
</evidence>
<dbReference type="Pfam" id="PF01419">
    <property type="entry name" value="Jacalin"/>
    <property type="match status" value="1"/>
</dbReference>
<dbReference type="InterPro" id="IPR011705">
    <property type="entry name" value="BACK"/>
</dbReference>
<organism evidence="5 6">
    <name type="scientific">Mytilus edulis</name>
    <name type="common">Blue mussel</name>
    <dbReference type="NCBI Taxonomy" id="6550"/>
    <lineage>
        <taxon>Eukaryota</taxon>
        <taxon>Metazoa</taxon>
        <taxon>Spiralia</taxon>
        <taxon>Lophotrochozoa</taxon>
        <taxon>Mollusca</taxon>
        <taxon>Bivalvia</taxon>
        <taxon>Autobranchia</taxon>
        <taxon>Pteriomorphia</taxon>
        <taxon>Mytilida</taxon>
        <taxon>Mytiloidea</taxon>
        <taxon>Mytilidae</taxon>
        <taxon>Mytilinae</taxon>
        <taxon>Mytilus</taxon>
    </lineage>
</organism>
<dbReference type="OrthoDB" id="6357972at2759"/>
<dbReference type="InterPro" id="IPR001229">
    <property type="entry name" value="Jacalin-like_lectin_dom"/>
</dbReference>
<evidence type="ECO:0000256" key="3">
    <source>
        <dbReference type="SAM" id="MobiDB-lite"/>
    </source>
</evidence>
<evidence type="ECO:0000313" key="6">
    <source>
        <dbReference type="Proteomes" id="UP000683360"/>
    </source>
</evidence>
<reference evidence="5" key="1">
    <citation type="submission" date="2021-03" db="EMBL/GenBank/DDBJ databases">
        <authorList>
            <person name="Bekaert M."/>
        </authorList>
    </citation>
    <scope>NUCLEOTIDE SEQUENCE</scope>
</reference>
<dbReference type="AlphaFoldDB" id="A0A8S3QL36"/>
<dbReference type="SUPFAM" id="SSF54695">
    <property type="entry name" value="POZ domain"/>
    <property type="match status" value="1"/>
</dbReference>
<dbReference type="Gene3D" id="2.100.10.30">
    <property type="entry name" value="Jacalin-like lectin domain"/>
    <property type="match status" value="1"/>
</dbReference>
<feature type="compositionally biased region" description="Polar residues" evidence="3">
    <location>
        <begin position="19"/>
        <end position="37"/>
    </location>
</feature>
<comment type="caution">
    <text evidence="5">The sequence shown here is derived from an EMBL/GenBank/DDBJ whole genome shotgun (WGS) entry which is preliminary data.</text>
</comment>
<dbReference type="SUPFAM" id="SSF51101">
    <property type="entry name" value="Mannose-binding lectins"/>
    <property type="match status" value="1"/>
</dbReference>
<protein>
    <submittedName>
        <fullName evidence="5">KLHL1_4_5</fullName>
    </submittedName>
</protein>
<dbReference type="InterPro" id="IPR036404">
    <property type="entry name" value="Jacalin-like_lectin_dom_sf"/>
</dbReference>